<dbReference type="EMBL" id="CP087164">
    <property type="protein sequence ID" value="UGS35926.1"/>
    <property type="molecule type" value="Genomic_DNA"/>
</dbReference>
<dbReference type="InterPro" id="IPR007138">
    <property type="entry name" value="ABM_dom"/>
</dbReference>
<protein>
    <recommendedName>
        <fullName evidence="1">ABM domain-containing protein</fullName>
    </recommendedName>
</protein>
<dbReference type="SUPFAM" id="SSF54909">
    <property type="entry name" value="Dimeric alpha+beta barrel"/>
    <property type="match status" value="1"/>
</dbReference>
<feature type="domain" description="ABM" evidence="1">
    <location>
        <begin position="3"/>
        <end position="92"/>
    </location>
</feature>
<evidence type="ECO:0000313" key="2">
    <source>
        <dbReference type="EMBL" id="UGS35926.1"/>
    </source>
</evidence>
<dbReference type="PANTHER" id="PTHR33336">
    <property type="entry name" value="QUINOL MONOOXYGENASE YGIN-RELATED"/>
    <property type="match status" value="1"/>
</dbReference>
<dbReference type="KEGG" id="sbae:DSM104329_02323"/>
<proteinExistence type="predicted"/>
<dbReference type="RefSeq" id="WP_259315604.1">
    <property type="nucleotide sequence ID" value="NZ_CP087164.1"/>
</dbReference>
<dbReference type="GO" id="GO:0016491">
    <property type="term" value="F:oxidoreductase activity"/>
    <property type="evidence" value="ECO:0007669"/>
    <property type="project" value="TreeGrafter"/>
</dbReference>
<dbReference type="Pfam" id="PF03992">
    <property type="entry name" value="ABM"/>
    <property type="match status" value="1"/>
</dbReference>
<name>A0A9E7C023_9ACTN</name>
<dbReference type="Proteomes" id="UP001162834">
    <property type="component" value="Chromosome"/>
</dbReference>
<reference evidence="2" key="1">
    <citation type="journal article" date="2022" name="Int. J. Syst. Evol. Microbiol.">
        <title>Pseudomonas aegrilactucae sp. nov. and Pseudomonas morbosilactucae sp. nov., pathogens causing bacterial rot of lettuce in Japan.</title>
        <authorList>
            <person name="Sawada H."/>
            <person name="Fujikawa T."/>
            <person name="Satou M."/>
        </authorList>
    </citation>
    <scope>NUCLEOTIDE SEQUENCE</scope>
    <source>
        <strain evidence="2">0166_1</strain>
    </source>
</reference>
<dbReference type="Gene3D" id="3.30.70.100">
    <property type="match status" value="1"/>
</dbReference>
<dbReference type="InterPro" id="IPR011008">
    <property type="entry name" value="Dimeric_a/b-barrel"/>
</dbReference>
<evidence type="ECO:0000313" key="3">
    <source>
        <dbReference type="Proteomes" id="UP001162834"/>
    </source>
</evidence>
<dbReference type="InterPro" id="IPR050744">
    <property type="entry name" value="AI-2_Isomerase_LsrG"/>
</dbReference>
<dbReference type="PANTHER" id="PTHR33336:SF3">
    <property type="entry name" value="ABM DOMAIN-CONTAINING PROTEIN"/>
    <property type="match status" value="1"/>
</dbReference>
<keyword evidence="3" id="KW-1185">Reference proteome</keyword>
<accession>A0A9E7C023</accession>
<dbReference type="GO" id="GO:0005829">
    <property type="term" value="C:cytosol"/>
    <property type="evidence" value="ECO:0007669"/>
    <property type="project" value="TreeGrafter"/>
</dbReference>
<organism evidence="2 3">
    <name type="scientific">Capillimicrobium parvum</name>
    <dbReference type="NCBI Taxonomy" id="2884022"/>
    <lineage>
        <taxon>Bacteria</taxon>
        <taxon>Bacillati</taxon>
        <taxon>Actinomycetota</taxon>
        <taxon>Thermoleophilia</taxon>
        <taxon>Solirubrobacterales</taxon>
        <taxon>Capillimicrobiaceae</taxon>
        <taxon>Capillimicrobium</taxon>
    </lineage>
</organism>
<dbReference type="AlphaFoldDB" id="A0A9E7C023"/>
<sequence length="98" mass="11152">MADAYAITLRCHDGDAARFRRVLAEIAGPSRAEEGNVVFETHQAPDDENAFFVYESYRDEAAYEAHLATPWFKRVEEELFPALADRAVQRYVTIDAAR</sequence>
<evidence type="ECO:0000259" key="1">
    <source>
        <dbReference type="PROSITE" id="PS51725"/>
    </source>
</evidence>
<dbReference type="PROSITE" id="PS51725">
    <property type="entry name" value="ABM"/>
    <property type="match status" value="1"/>
</dbReference>
<gene>
    <name evidence="2" type="ORF">DSM104329_02323</name>
</gene>